<gene>
    <name evidence="1" type="ORF">VC274080_020534</name>
</gene>
<accession>A0A0K9UML7</accession>
<dbReference type="EMBL" id="AAUT02000024">
    <property type="protein sequence ID" value="KNA57505.1"/>
    <property type="molecule type" value="Genomic_DNA"/>
</dbReference>
<name>A0A0K9UML7_VIBCL</name>
<evidence type="ECO:0000313" key="1">
    <source>
        <dbReference type="EMBL" id="KNA57505.1"/>
    </source>
</evidence>
<dbReference type="Pfam" id="PF07963">
    <property type="entry name" value="N_methyl"/>
    <property type="match status" value="1"/>
</dbReference>
<dbReference type="PROSITE" id="PS00409">
    <property type="entry name" value="PROKAR_NTER_METHYL"/>
    <property type="match status" value="1"/>
</dbReference>
<dbReference type="Proteomes" id="UP000003017">
    <property type="component" value="Unassembled WGS sequence"/>
</dbReference>
<protein>
    <recommendedName>
        <fullName evidence="3">MSHA biogenesis protein MshO</fullName>
    </recommendedName>
</protein>
<dbReference type="NCBIfam" id="TIGR02532">
    <property type="entry name" value="IV_pilin_GFxxxE"/>
    <property type="match status" value="1"/>
</dbReference>
<comment type="caution">
    <text evidence="1">The sequence shown here is derived from an EMBL/GenBank/DDBJ whole genome shotgun (WGS) entry which is preliminary data.</text>
</comment>
<dbReference type="RefSeq" id="WP_000086312.1">
    <property type="nucleotide sequence ID" value="NZ_CP016324.1"/>
</dbReference>
<reference evidence="1 2" key="2">
    <citation type="submission" date="2010-08" db="EMBL/GenBank/DDBJ databases">
        <title>The Genome Sequence of Vibrio cholerae strain 2740-80.</title>
        <authorList>
            <consortium name="The Broad Institute Genome Sequencing Platform"/>
            <person name="Colwell R."/>
            <person name="Young S.K."/>
            <person name="Zeng Q."/>
            <person name="Alvarado L."/>
            <person name="Berlin A."/>
            <person name="Chapman S."/>
            <person name="Chen Z."/>
            <person name="Freedman E."/>
            <person name="Gellesch M."/>
            <person name="Goldberg J."/>
            <person name="Griggs A."/>
            <person name="Gujja S."/>
            <person name="Heilman E."/>
            <person name="Heiman D."/>
            <person name="Howarth C."/>
            <person name="Larson L."/>
            <person name="Mehta T."/>
            <person name="Neiman D.N."/>
            <person name="Park D."/>
            <person name="Pearson M."/>
            <person name="Roberts A."/>
            <person name="Saif S."/>
            <person name="Shenoy N."/>
            <person name="Sisk P."/>
            <person name="Stolte C."/>
            <person name="Sykes S."/>
            <person name="White J."/>
            <person name="Yandava C."/>
            <person name="Borodovsky M."/>
            <person name="Heidelberg J."/>
            <person name="Haas B."/>
            <person name="Nusbaum C."/>
            <person name="Birren B."/>
        </authorList>
    </citation>
    <scope>NUCLEOTIDE SEQUENCE [LARGE SCALE GENOMIC DNA]</scope>
    <source>
        <strain evidence="1 2">2740-80</strain>
    </source>
</reference>
<evidence type="ECO:0008006" key="3">
    <source>
        <dbReference type="Google" id="ProtNLM"/>
    </source>
</evidence>
<organism evidence="1 2">
    <name type="scientific">Vibrio cholerae 2740-80</name>
    <dbReference type="NCBI Taxonomy" id="412614"/>
    <lineage>
        <taxon>Bacteria</taxon>
        <taxon>Pseudomonadati</taxon>
        <taxon>Pseudomonadota</taxon>
        <taxon>Gammaproteobacteria</taxon>
        <taxon>Vibrionales</taxon>
        <taxon>Vibrionaceae</taxon>
        <taxon>Vibrio</taxon>
    </lineage>
</organism>
<proteinExistence type="predicted"/>
<evidence type="ECO:0000313" key="2">
    <source>
        <dbReference type="Proteomes" id="UP000003017"/>
    </source>
</evidence>
<dbReference type="InterPro" id="IPR012902">
    <property type="entry name" value="N_methyl_site"/>
</dbReference>
<reference evidence="1 2" key="1">
    <citation type="submission" date="2007-01" db="EMBL/GenBank/DDBJ databases">
        <authorList>
            <person name="Kobayashi T."/>
            <person name="Suzuki M."/>
            <person name="Inoue H."/>
            <person name="Itai R.N."/>
            <person name="Takahashi M."/>
            <person name="Nakanishi H."/>
            <person name="Mori S."/>
            <person name="Nishizawa N.K."/>
        </authorList>
    </citation>
    <scope>NUCLEOTIDE SEQUENCE [LARGE SCALE GENOMIC DNA]</scope>
    <source>
        <strain evidence="1 2">2740-80</strain>
    </source>
</reference>
<dbReference type="AlphaFoldDB" id="A0A0K9UML7"/>
<sequence length="256" mass="27789">MSRGFTLIEMVITIILLGIVGLFLGNIAGQAMGIYVDTTAREALIQQGRFLTERMSRELREAVPNSVIVANGCIEFLPIVNSAIYQSLPTNTVNTLRLLPITKSIQAGERLVISPNDPAALRAALLPAAGQIAEVASTVDFTPPQDRTMVNVPLVQGTLFTLQSPANRAYFYTTPVAYCYQGNSIYRYAGYSLNRTALSPAYLGNGVLMAQSLSGANFSVLAPQLQRNGLVKIELTFADKGEQVRFDHDALVYNTP</sequence>